<gene>
    <name evidence="1" type="ORF">M9H77_06916</name>
</gene>
<evidence type="ECO:0000313" key="1">
    <source>
        <dbReference type="EMBL" id="KAI5675966.1"/>
    </source>
</evidence>
<sequence>MNSNGHRVVGEVEDNALIMHTSNPECLKIEEVLAHVHLGPINLDVLTRQHEHSSGLIWTGDHETYITRVYIGNPARRSTWTYGYQPAGVDRRMVKVDDITTGVLEGPLSSPTRYTSVIRKVQTIICRCIVSIGGMLGCTPSEHDIRVKRGTRRLPGGRARGGHAPTPPHLADGDV</sequence>
<dbReference type="EMBL" id="CM044702">
    <property type="protein sequence ID" value="KAI5675966.1"/>
    <property type="molecule type" value="Genomic_DNA"/>
</dbReference>
<keyword evidence="2" id="KW-1185">Reference proteome</keyword>
<name>A0ACC0BTJ8_CATRO</name>
<accession>A0ACC0BTJ8</accession>
<evidence type="ECO:0000313" key="2">
    <source>
        <dbReference type="Proteomes" id="UP001060085"/>
    </source>
</evidence>
<proteinExistence type="predicted"/>
<protein>
    <submittedName>
        <fullName evidence="1">Uncharacterized protein</fullName>
    </submittedName>
</protein>
<organism evidence="1 2">
    <name type="scientific">Catharanthus roseus</name>
    <name type="common">Madagascar periwinkle</name>
    <name type="synonym">Vinca rosea</name>
    <dbReference type="NCBI Taxonomy" id="4058"/>
    <lineage>
        <taxon>Eukaryota</taxon>
        <taxon>Viridiplantae</taxon>
        <taxon>Streptophyta</taxon>
        <taxon>Embryophyta</taxon>
        <taxon>Tracheophyta</taxon>
        <taxon>Spermatophyta</taxon>
        <taxon>Magnoliopsida</taxon>
        <taxon>eudicotyledons</taxon>
        <taxon>Gunneridae</taxon>
        <taxon>Pentapetalae</taxon>
        <taxon>asterids</taxon>
        <taxon>lamiids</taxon>
        <taxon>Gentianales</taxon>
        <taxon>Apocynaceae</taxon>
        <taxon>Rauvolfioideae</taxon>
        <taxon>Vinceae</taxon>
        <taxon>Catharanthinae</taxon>
        <taxon>Catharanthus</taxon>
    </lineage>
</organism>
<dbReference type="Proteomes" id="UP001060085">
    <property type="component" value="Linkage Group LG02"/>
</dbReference>
<comment type="caution">
    <text evidence="1">The sequence shown here is derived from an EMBL/GenBank/DDBJ whole genome shotgun (WGS) entry which is preliminary data.</text>
</comment>
<reference evidence="2" key="1">
    <citation type="journal article" date="2023" name="Nat. Plants">
        <title>Single-cell RNA sequencing provides a high-resolution roadmap for understanding the multicellular compartmentation of specialized metabolism.</title>
        <authorList>
            <person name="Sun S."/>
            <person name="Shen X."/>
            <person name="Li Y."/>
            <person name="Li Y."/>
            <person name="Wang S."/>
            <person name="Li R."/>
            <person name="Zhang H."/>
            <person name="Shen G."/>
            <person name="Guo B."/>
            <person name="Wei J."/>
            <person name="Xu J."/>
            <person name="St-Pierre B."/>
            <person name="Chen S."/>
            <person name="Sun C."/>
        </authorList>
    </citation>
    <scope>NUCLEOTIDE SEQUENCE [LARGE SCALE GENOMIC DNA]</scope>
</reference>